<dbReference type="PROSITE" id="PS51257">
    <property type="entry name" value="PROKAR_LIPOPROTEIN"/>
    <property type="match status" value="1"/>
</dbReference>
<dbReference type="EMBL" id="JAAUVV010000006">
    <property type="protein sequence ID" value="NJJ03592.1"/>
    <property type="molecule type" value="Genomic_DNA"/>
</dbReference>
<accession>A0AAP6XLM5</accession>
<organism evidence="2 3">
    <name type="scientific">Corynebacterium coyleae</name>
    <dbReference type="NCBI Taxonomy" id="53374"/>
    <lineage>
        <taxon>Bacteria</taxon>
        <taxon>Bacillati</taxon>
        <taxon>Actinomycetota</taxon>
        <taxon>Actinomycetes</taxon>
        <taxon>Mycobacteriales</taxon>
        <taxon>Corynebacteriaceae</taxon>
        <taxon>Corynebacterium</taxon>
    </lineage>
</organism>
<dbReference type="InterPro" id="IPR050583">
    <property type="entry name" value="Mycobacterial_A85_antigen"/>
</dbReference>
<dbReference type="InterPro" id="IPR000801">
    <property type="entry name" value="Esterase-like"/>
</dbReference>
<sequence length="369" mass="39360">MKTLKKAALAALTAVALACGTTPAVAQPVGVVKAWDATANPPTVIHTGKPQSWVKQVDHKTVLSYNVFSPSMNRDIPVAVIPATNPAGQRVQGAPTLYLLNGAGGAEQDQDWIHLHTTKDYFSGKGVNVVIPQAGAFSYYTDWVAPTVRSRYLNGPQKWETFLTKELPGPIERTLGANNNRAIAGFSMSGTSALVLPQHNPGMYKAAASFSGCAATSSPAGYNFARITVNRASATQDFKTVTPEMMWGPMGGPYNRWNDALLNAEKLRGLKLYVSAGTGLAGRSDQVSYLIGLGAPDPIAHIGAATLQVEGGVIEAAINTCTHDLKAKLDGLNIPAHFELRNVGTHSWPYWRDDLDKAWRTTIAPALGV</sequence>
<evidence type="ECO:0000313" key="2">
    <source>
        <dbReference type="EMBL" id="NJJ03592.1"/>
    </source>
</evidence>
<dbReference type="PANTHER" id="PTHR48098:SF1">
    <property type="entry name" value="DIACYLGLYCEROL ACYLTRANSFERASE_MYCOLYLTRANSFERASE AG85A"/>
    <property type="match status" value="1"/>
</dbReference>
<protein>
    <submittedName>
        <fullName evidence="2">Esterase family protein</fullName>
    </submittedName>
</protein>
<proteinExistence type="predicted"/>
<dbReference type="Proteomes" id="UP000591626">
    <property type="component" value="Unassembled WGS sequence"/>
</dbReference>
<reference evidence="2 3" key="1">
    <citation type="submission" date="2020-03" db="EMBL/GenBank/DDBJ databases">
        <title>Draft genome sequences of bacterial isolates from the female urobiome.</title>
        <authorList>
            <person name="Miller-Ensminger T."/>
            <person name="Wolfe A.J."/>
            <person name="Putonti C."/>
        </authorList>
    </citation>
    <scope>NUCLEOTIDE SEQUENCE [LARGE SCALE GENOMIC DNA]</scope>
    <source>
        <strain evidence="2 3">UMB8490</strain>
    </source>
</reference>
<dbReference type="SUPFAM" id="SSF53474">
    <property type="entry name" value="alpha/beta-Hydrolases"/>
    <property type="match status" value="1"/>
</dbReference>
<dbReference type="GO" id="GO:0016747">
    <property type="term" value="F:acyltransferase activity, transferring groups other than amino-acyl groups"/>
    <property type="evidence" value="ECO:0007669"/>
    <property type="project" value="TreeGrafter"/>
</dbReference>
<name>A0AAP6XLM5_9CORY</name>
<dbReference type="InterPro" id="IPR029058">
    <property type="entry name" value="AB_hydrolase_fold"/>
</dbReference>
<feature type="signal peptide" evidence="1">
    <location>
        <begin position="1"/>
        <end position="26"/>
    </location>
</feature>
<dbReference type="AlphaFoldDB" id="A0AAP6XLM5"/>
<evidence type="ECO:0000313" key="3">
    <source>
        <dbReference type="Proteomes" id="UP000591626"/>
    </source>
</evidence>
<comment type="caution">
    <text evidence="2">The sequence shown here is derived from an EMBL/GenBank/DDBJ whole genome shotgun (WGS) entry which is preliminary data.</text>
</comment>
<dbReference type="RefSeq" id="WP_101732721.1">
    <property type="nucleotide sequence ID" value="NZ_CP083648.1"/>
</dbReference>
<keyword evidence="1" id="KW-0732">Signal</keyword>
<gene>
    <name evidence="2" type="ORF">HC138_04335</name>
</gene>
<dbReference type="Gene3D" id="3.40.50.1820">
    <property type="entry name" value="alpha/beta hydrolase"/>
    <property type="match status" value="1"/>
</dbReference>
<dbReference type="Pfam" id="PF00756">
    <property type="entry name" value="Esterase"/>
    <property type="match status" value="1"/>
</dbReference>
<dbReference type="PANTHER" id="PTHR48098">
    <property type="entry name" value="ENTEROCHELIN ESTERASE-RELATED"/>
    <property type="match status" value="1"/>
</dbReference>
<feature type="chain" id="PRO_5042917104" evidence="1">
    <location>
        <begin position="27"/>
        <end position="369"/>
    </location>
</feature>
<evidence type="ECO:0000256" key="1">
    <source>
        <dbReference type="SAM" id="SignalP"/>
    </source>
</evidence>